<keyword evidence="4" id="KW-1185">Reference proteome</keyword>
<dbReference type="Proteomes" id="UP001164286">
    <property type="component" value="Unassembled WGS sequence"/>
</dbReference>
<keyword evidence="2" id="KW-0472">Membrane</keyword>
<protein>
    <submittedName>
        <fullName evidence="3">Uncharacterized protein</fullName>
    </submittedName>
</protein>
<evidence type="ECO:0000313" key="4">
    <source>
        <dbReference type="Proteomes" id="UP001164286"/>
    </source>
</evidence>
<proteinExistence type="predicted"/>
<feature type="compositionally biased region" description="Basic and acidic residues" evidence="1">
    <location>
        <begin position="87"/>
        <end position="104"/>
    </location>
</feature>
<evidence type="ECO:0000313" key="3">
    <source>
        <dbReference type="EMBL" id="KAI9637999.1"/>
    </source>
</evidence>
<dbReference type="AlphaFoldDB" id="A0AA38HEQ9"/>
<feature type="compositionally biased region" description="Polar residues" evidence="1">
    <location>
        <begin position="44"/>
        <end position="63"/>
    </location>
</feature>
<comment type="caution">
    <text evidence="3">The sequence shown here is derived from an EMBL/GenBank/DDBJ whole genome shotgun (WGS) entry which is preliminary data.</text>
</comment>
<organism evidence="3 4">
    <name type="scientific">Dioszegia hungarica</name>
    <dbReference type="NCBI Taxonomy" id="4972"/>
    <lineage>
        <taxon>Eukaryota</taxon>
        <taxon>Fungi</taxon>
        <taxon>Dikarya</taxon>
        <taxon>Basidiomycota</taxon>
        <taxon>Agaricomycotina</taxon>
        <taxon>Tremellomycetes</taxon>
        <taxon>Tremellales</taxon>
        <taxon>Bulleribasidiaceae</taxon>
        <taxon>Dioszegia</taxon>
    </lineage>
</organism>
<evidence type="ECO:0000256" key="1">
    <source>
        <dbReference type="SAM" id="MobiDB-lite"/>
    </source>
</evidence>
<feature type="region of interest" description="Disordered" evidence="1">
    <location>
        <begin position="31"/>
        <end position="166"/>
    </location>
</feature>
<name>A0AA38HEQ9_9TREE</name>
<keyword evidence="2" id="KW-1133">Transmembrane helix</keyword>
<feature type="transmembrane region" description="Helical" evidence="2">
    <location>
        <begin position="6"/>
        <end position="24"/>
    </location>
</feature>
<dbReference type="GeneID" id="77731162"/>
<accession>A0AA38HEQ9</accession>
<dbReference type="RefSeq" id="XP_052947776.1">
    <property type="nucleotide sequence ID" value="XM_053091957.1"/>
</dbReference>
<keyword evidence="2" id="KW-0812">Transmembrane</keyword>
<dbReference type="EMBL" id="JAKWFO010000003">
    <property type="protein sequence ID" value="KAI9637999.1"/>
    <property type="molecule type" value="Genomic_DNA"/>
</dbReference>
<sequence length="166" mass="17269">MSSSRLLPVLFAGGVGVIGGIYIWNQPMQELSGKGPAPAAVTEGRSQNMKDGQHESGSSTQPHTALRYGGASPVKHDTQSIAGTTAEAKRGNSADHNVKTRSNPDEQDGTSGGGVGVAEMRERKMKGMGLPSPQGGDTKAQPVEARAADGEMGGVKKQKSWWLGGW</sequence>
<dbReference type="Pfam" id="PF23670">
    <property type="entry name" value="PIGBOS1"/>
    <property type="match status" value="1"/>
</dbReference>
<evidence type="ECO:0000256" key="2">
    <source>
        <dbReference type="SAM" id="Phobius"/>
    </source>
</evidence>
<dbReference type="InterPro" id="IPR057394">
    <property type="entry name" value="PIGBOS1"/>
</dbReference>
<gene>
    <name evidence="3" type="ORF">MKK02DRAFT_42382</name>
</gene>
<reference evidence="3" key="1">
    <citation type="journal article" date="2022" name="G3 (Bethesda)">
        <title>High quality genome of the basidiomycete yeast Dioszegia hungarica PDD-24b-2 isolated from cloud water.</title>
        <authorList>
            <person name="Jarrige D."/>
            <person name="Haridas S."/>
            <person name="Bleykasten-Grosshans C."/>
            <person name="Joly M."/>
            <person name="Nadalig T."/>
            <person name="Sancelme M."/>
            <person name="Vuilleumier S."/>
            <person name="Grigoriev I.V."/>
            <person name="Amato P."/>
            <person name="Bringel F."/>
        </authorList>
    </citation>
    <scope>NUCLEOTIDE SEQUENCE</scope>
    <source>
        <strain evidence="3">PDD-24b-2</strain>
    </source>
</reference>